<keyword evidence="2" id="KW-0808">Transferase</keyword>
<evidence type="ECO:0000256" key="3">
    <source>
        <dbReference type="ARBA" id="ARBA00022691"/>
    </source>
</evidence>
<dbReference type="EMBL" id="JAVDVY010000002">
    <property type="protein sequence ID" value="MDR7135511.1"/>
    <property type="molecule type" value="Genomic_DNA"/>
</dbReference>
<gene>
    <name evidence="5" type="ORF">J2X06_002720</name>
</gene>
<dbReference type="CDD" id="cd02440">
    <property type="entry name" value="AdoMet_MTases"/>
    <property type="match status" value="1"/>
</dbReference>
<keyword evidence="6" id="KW-1185">Reference proteome</keyword>
<evidence type="ECO:0000313" key="6">
    <source>
        <dbReference type="Proteomes" id="UP001251524"/>
    </source>
</evidence>
<dbReference type="PANTHER" id="PTHR14614:SF164">
    <property type="entry name" value="HISTONE-ARGININE METHYLTRANSFERASE METTL23"/>
    <property type="match status" value="1"/>
</dbReference>
<organism evidence="5 6">
    <name type="scientific">Lysobacter niastensis</name>
    <dbReference type="NCBI Taxonomy" id="380629"/>
    <lineage>
        <taxon>Bacteria</taxon>
        <taxon>Pseudomonadati</taxon>
        <taxon>Pseudomonadota</taxon>
        <taxon>Gammaproteobacteria</taxon>
        <taxon>Lysobacterales</taxon>
        <taxon>Lysobacteraceae</taxon>
        <taxon>Lysobacter</taxon>
    </lineage>
</organism>
<dbReference type="PANTHER" id="PTHR14614">
    <property type="entry name" value="HEPATOCELLULAR CARCINOMA-ASSOCIATED ANTIGEN"/>
    <property type="match status" value="1"/>
</dbReference>
<dbReference type="SUPFAM" id="SSF53335">
    <property type="entry name" value="S-adenosyl-L-methionine-dependent methyltransferases"/>
    <property type="match status" value="1"/>
</dbReference>
<reference evidence="5 6" key="1">
    <citation type="submission" date="2023-07" db="EMBL/GenBank/DDBJ databases">
        <title>Sorghum-associated microbial communities from plants grown in Nebraska, USA.</title>
        <authorList>
            <person name="Schachtman D."/>
        </authorList>
    </citation>
    <scope>NUCLEOTIDE SEQUENCE [LARGE SCALE GENOMIC DNA]</scope>
    <source>
        <strain evidence="5 6">BE198</strain>
    </source>
</reference>
<dbReference type="InterPro" id="IPR019410">
    <property type="entry name" value="Methyltransf_16"/>
</dbReference>
<dbReference type="Gene3D" id="3.40.50.150">
    <property type="entry name" value="Vaccinia Virus protein VP39"/>
    <property type="match status" value="1"/>
</dbReference>
<keyword evidence="3" id="KW-0949">S-adenosyl-L-methionine</keyword>
<proteinExistence type="inferred from homology"/>
<comment type="caution">
    <text evidence="5">The sequence shown here is derived from an EMBL/GenBank/DDBJ whole genome shotgun (WGS) entry which is preliminary data.</text>
</comment>
<dbReference type="Pfam" id="PF10294">
    <property type="entry name" value="Methyltransf_16"/>
    <property type="match status" value="1"/>
</dbReference>
<evidence type="ECO:0000256" key="4">
    <source>
        <dbReference type="ARBA" id="ARBA00043988"/>
    </source>
</evidence>
<evidence type="ECO:0000256" key="2">
    <source>
        <dbReference type="ARBA" id="ARBA00022679"/>
    </source>
</evidence>
<sequence>MRISQPRSRAFSQKNRFFPGYRSSIGSRHHSLASRPTTYCRPLRPVHAPALSDRLATRSARLGFSTCKLTAKVGAHEFRLRALSDLQQYSDEDGAGDRAGISSAQWSLFGHLWPSARVLAEAMSQFAVAGLRVLEIGCGLGLPSLVLKQRGANVTASDHHPLAEEFLEYNTVLNGLERITYRDLSWAIPEPAMGHFDLIIGSDVLYERDHGALLSRLVLRHAAPNAEVVITDPGRGFSAPFTRAMQAQGFACTTLTTPTREDFPFRIRLLKFRRSPELVAQPA</sequence>
<keyword evidence="1" id="KW-0489">Methyltransferase</keyword>
<accession>A0ABU1WDF2</accession>
<dbReference type="InterPro" id="IPR029063">
    <property type="entry name" value="SAM-dependent_MTases_sf"/>
</dbReference>
<name>A0ABU1WDF2_9GAMM</name>
<comment type="similarity">
    <text evidence="4">Belongs to the methyltransferase superfamily. METTL23 family.</text>
</comment>
<evidence type="ECO:0000256" key="1">
    <source>
        <dbReference type="ARBA" id="ARBA00022603"/>
    </source>
</evidence>
<dbReference type="RefSeq" id="WP_310063224.1">
    <property type="nucleotide sequence ID" value="NZ_JAVDVY010000002.1"/>
</dbReference>
<evidence type="ECO:0000313" key="5">
    <source>
        <dbReference type="EMBL" id="MDR7135511.1"/>
    </source>
</evidence>
<dbReference type="Proteomes" id="UP001251524">
    <property type="component" value="Unassembled WGS sequence"/>
</dbReference>
<protein>
    <submittedName>
        <fullName evidence="5">Nicotinamide N-methyase</fullName>
    </submittedName>
</protein>